<feature type="domain" description="MBG" evidence="1">
    <location>
        <begin position="507"/>
        <end position="586"/>
    </location>
</feature>
<name>A0A6J7F3A3_9ZZZZ</name>
<sequence length="890" mass="92084">MSPASLASPITITGLNNGTAYSIKVRPAGGTIGILPATAKASAAMSGTPVFDGAGVTAKNETSVYGAAVPTVGYTTTLATGDWVDTVSCGAYTDNTYATAVTLSTKPGTYVTHCSGSTTSGLDSDVKYSDGVYTVTKAPLSITAKSFTKTYGDVVTPDGNDDFTESGLVGSDEIDSITLTSLGGVASANVAGSVYAVVPSAAVGAASKVLADWYTITYHNGTITVNAAAALAVTPKTHTLDLGDTSLDAATLGFDVTGFVNSETFATTDYTAPTCVVYQGVTLKSPPYSTLTAGVYTIKCSGGAASNYSTINYSEAKFVVKSANVDVVAESPSSTYGSSPISDTGYEVAGELNGATVTCRAYTDGTYAVEVTAATEPGTYVTHCTGPSDNGTPDFTPIGYVDGEYTVEKAPLTITASSFTKTYGETLTLDGDDSNGSADFAVSGLQNSDSVISATLTSSGDSATAGVSGSTYNIVPSGASLDCECELTDLYDVTYVNGKITVNKKLLTVTADDLNLQVGAAVPSSYDFTITGWENGEDDDTNLPAGWVAPTCESSFNSTTPIGTPVDITCSGGSSDDYEFEFEQGSVSIGNPEVTVENTTKPAYETSGATANVALKATITNWAPGCKVTFTLSPSVGTASPYTVYTTASNDVSVSANLPVGVYDVTTSVSEGCEGDADTTGIVAVAPIGPGGVAHVDTYGTRYRDSFTGKTVVLDMEWLRKSVRTKNPTTGLYESSYVNVSYYNWSIYGTKQWRIASKPFAGTVTLGDGDTQSATVSTWGRMDCPTGMYPAGNVSICSAVINIVMLQEWVLTGSSSGYWRNVGEVLIVEKLAEGLWPYRCATLACKIPLPDYVSFQMRPVPGSATPTVIPVGLPGSTDWTRVTYGEVLHK</sequence>
<dbReference type="InterPro" id="IPR041286">
    <property type="entry name" value="MBG_2"/>
</dbReference>
<feature type="domain" description="MBG" evidence="1">
    <location>
        <begin position="412"/>
        <end position="501"/>
    </location>
</feature>
<gene>
    <name evidence="2" type="ORF">UFOPK3376_02679</name>
</gene>
<dbReference type="Pfam" id="PF18676">
    <property type="entry name" value="MBG_2"/>
    <property type="match status" value="2"/>
</dbReference>
<protein>
    <submittedName>
        <fullName evidence="2">Unannotated protein</fullName>
    </submittedName>
</protein>
<dbReference type="EMBL" id="CAFBLP010000095">
    <property type="protein sequence ID" value="CAB4889291.1"/>
    <property type="molecule type" value="Genomic_DNA"/>
</dbReference>
<dbReference type="AlphaFoldDB" id="A0A6J7F3A3"/>
<proteinExistence type="predicted"/>
<accession>A0A6J7F3A3</accession>
<reference evidence="2" key="1">
    <citation type="submission" date="2020-05" db="EMBL/GenBank/DDBJ databases">
        <authorList>
            <person name="Chiriac C."/>
            <person name="Salcher M."/>
            <person name="Ghai R."/>
            <person name="Kavagutti S V."/>
        </authorList>
    </citation>
    <scope>NUCLEOTIDE SEQUENCE</scope>
</reference>
<evidence type="ECO:0000259" key="1">
    <source>
        <dbReference type="Pfam" id="PF18676"/>
    </source>
</evidence>
<organism evidence="2">
    <name type="scientific">freshwater metagenome</name>
    <dbReference type="NCBI Taxonomy" id="449393"/>
    <lineage>
        <taxon>unclassified sequences</taxon>
        <taxon>metagenomes</taxon>
        <taxon>ecological metagenomes</taxon>
    </lineage>
</organism>
<evidence type="ECO:0000313" key="2">
    <source>
        <dbReference type="EMBL" id="CAB4889291.1"/>
    </source>
</evidence>